<dbReference type="AlphaFoldDB" id="A0AAJ8C0N8"/>
<dbReference type="KEGG" id="ang:An02g00770"/>
<dbReference type="GeneID" id="84590196"/>
<proteinExistence type="predicted"/>
<name>A0AAJ8C0N8_ASPNG</name>
<reference evidence="1" key="1">
    <citation type="submission" date="2025-02" db="EMBL/GenBank/DDBJ databases">
        <authorList>
            <consortium name="NCBI Genome Project"/>
        </authorList>
    </citation>
    <scope>NUCLEOTIDE SEQUENCE</scope>
</reference>
<accession>A0AAJ8C0N8</accession>
<sequence>MSPNGGDYSIRNSQVSWVYLRPIDRCLTDASGIRLHSDVQAPTSELCYRE</sequence>
<protein>
    <submittedName>
        <fullName evidence="1">Uncharacterized protein</fullName>
    </submittedName>
</protein>
<reference evidence="1" key="2">
    <citation type="submission" date="2025-08" db="UniProtKB">
        <authorList>
            <consortium name="RefSeq"/>
        </authorList>
    </citation>
    <scope>IDENTIFICATION</scope>
</reference>
<dbReference type="RefSeq" id="XP_059605966.1">
    <property type="nucleotide sequence ID" value="XM_059746022.1"/>
</dbReference>
<gene>
    <name evidence="1" type="ORF">An02g00770</name>
</gene>
<evidence type="ECO:0000313" key="1">
    <source>
        <dbReference type="RefSeq" id="XP_059605966.1"/>
    </source>
</evidence>
<dbReference type="VEuPathDB" id="FungiDB:An02g00770"/>
<organism evidence="1">
    <name type="scientific">Aspergillus niger</name>
    <dbReference type="NCBI Taxonomy" id="5061"/>
    <lineage>
        <taxon>Eukaryota</taxon>
        <taxon>Fungi</taxon>
        <taxon>Dikarya</taxon>
        <taxon>Ascomycota</taxon>
        <taxon>Pezizomycotina</taxon>
        <taxon>Eurotiomycetes</taxon>
        <taxon>Eurotiomycetidae</taxon>
        <taxon>Eurotiales</taxon>
        <taxon>Aspergillaceae</taxon>
        <taxon>Aspergillus</taxon>
        <taxon>Aspergillus subgen. Circumdati</taxon>
    </lineage>
</organism>